<dbReference type="GO" id="GO:0003677">
    <property type="term" value="F:DNA binding"/>
    <property type="evidence" value="ECO:0007669"/>
    <property type="project" value="InterPro"/>
</dbReference>
<dbReference type="SUPFAM" id="SSF47413">
    <property type="entry name" value="lambda repressor-like DNA-binding domains"/>
    <property type="match status" value="1"/>
</dbReference>
<gene>
    <name evidence="2" type="ORF">ATN84_05490</name>
</gene>
<dbReference type="AlphaFoldDB" id="A0A135I157"/>
<sequence>MDKRDLAELFRKRLVELVARSGESQSAFAAAIGIDRSALSQLLSGISPRLPRVETLLNIAERHSVSLDWLLGLSQDEGLMGELRPSLEIEEGSDGYDVTLLMKWHAEAAGSKIRYVPSRIPDLLRTTQTIAYEAAATHQSVVSQASETAFRLDYNRQPGTDMEVCMPRQTLEALAEGSGIWNGLARAARAEQLQHMADLVNELYPSLRLFIFDGRERFSVPYTVFGSQRAAIFVGGMYLVLNNAESIRIMQRHFDELIRCTRIHAHEAAGFVSGLKVS</sequence>
<dbReference type="PROSITE" id="PS50943">
    <property type="entry name" value="HTH_CROC1"/>
    <property type="match status" value="1"/>
</dbReference>
<dbReference type="InterPro" id="IPR001387">
    <property type="entry name" value="Cro/C1-type_HTH"/>
</dbReference>
<dbReference type="SMART" id="SM00530">
    <property type="entry name" value="HTH_XRE"/>
    <property type="match status" value="1"/>
</dbReference>
<protein>
    <submittedName>
        <fullName evidence="2">XRE family transcriptional regulator</fullName>
    </submittedName>
</protein>
<dbReference type="OrthoDB" id="8895516at2"/>
<name>A0A135I157_9HYPH</name>
<organism evidence="2 3">
    <name type="scientific">Paramesorhizobium deserti</name>
    <dbReference type="NCBI Taxonomy" id="1494590"/>
    <lineage>
        <taxon>Bacteria</taxon>
        <taxon>Pseudomonadati</taxon>
        <taxon>Pseudomonadota</taxon>
        <taxon>Alphaproteobacteria</taxon>
        <taxon>Hyphomicrobiales</taxon>
        <taxon>Phyllobacteriaceae</taxon>
        <taxon>Paramesorhizobium</taxon>
    </lineage>
</organism>
<evidence type="ECO:0000259" key="1">
    <source>
        <dbReference type="PROSITE" id="PS50943"/>
    </source>
</evidence>
<reference evidence="2 3" key="1">
    <citation type="submission" date="2015-11" db="EMBL/GenBank/DDBJ databases">
        <title>Draft genome sequence of Paramesorhizobium deserti A-3-E, a strain highly resistant to diverse beta-lactam antibiotics.</title>
        <authorList>
            <person name="Lv R."/>
            <person name="Yang X."/>
            <person name="Fang N."/>
            <person name="Guo J."/>
            <person name="Luo X."/>
            <person name="Peng F."/>
            <person name="Yang R."/>
            <person name="Cui Y."/>
            <person name="Fang C."/>
            <person name="Song Y."/>
        </authorList>
    </citation>
    <scope>NUCLEOTIDE SEQUENCE [LARGE SCALE GENOMIC DNA]</scope>
    <source>
        <strain evidence="2 3">A-3-E</strain>
    </source>
</reference>
<dbReference type="CDD" id="cd00093">
    <property type="entry name" value="HTH_XRE"/>
    <property type="match status" value="1"/>
</dbReference>
<dbReference type="Proteomes" id="UP000070107">
    <property type="component" value="Unassembled WGS sequence"/>
</dbReference>
<dbReference type="Pfam" id="PF01381">
    <property type="entry name" value="HTH_3"/>
    <property type="match status" value="1"/>
</dbReference>
<dbReference type="Gene3D" id="1.10.260.40">
    <property type="entry name" value="lambda repressor-like DNA-binding domains"/>
    <property type="match status" value="1"/>
</dbReference>
<evidence type="ECO:0000313" key="2">
    <source>
        <dbReference type="EMBL" id="KXF79181.1"/>
    </source>
</evidence>
<accession>A0A135I157</accession>
<proteinExistence type="predicted"/>
<dbReference type="InterPro" id="IPR010982">
    <property type="entry name" value="Lambda_DNA-bd_dom_sf"/>
</dbReference>
<feature type="domain" description="HTH cro/C1-type" evidence="1">
    <location>
        <begin position="24"/>
        <end position="70"/>
    </location>
</feature>
<dbReference type="RefSeq" id="WP_068880518.1">
    <property type="nucleotide sequence ID" value="NZ_LNTU01000001.1"/>
</dbReference>
<dbReference type="STRING" id="1494590.ATN84_05490"/>
<evidence type="ECO:0000313" key="3">
    <source>
        <dbReference type="Proteomes" id="UP000070107"/>
    </source>
</evidence>
<comment type="caution">
    <text evidence="2">The sequence shown here is derived from an EMBL/GenBank/DDBJ whole genome shotgun (WGS) entry which is preliminary data.</text>
</comment>
<keyword evidence="3" id="KW-1185">Reference proteome</keyword>
<dbReference type="EMBL" id="LNTU01000001">
    <property type="protein sequence ID" value="KXF79181.1"/>
    <property type="molecule type" value="Genomic_DNA"/>
</dbReference>